<proteinExistence type="predicted"/>
<gene>
    <name evidence="1" type="ORF">KL86PLE_30321</name>
</gene>
<evidence type="ECO:0000313" key="1">
    <source>
        <dbReference type="EMBL" id="SCM75874.1"/>
    </source>
</evidence>
<name>A0A212LE68_9HYPH</name>
<accession>A0A212LE68</accession>
<reference evidence="1" key="1">
    <citation type="submission" date="2016-08" db="EMBL/GenBank/DDBJ databases">
        <authorList>
            <person name="Seilhamer J.J."/>
        </authorList>
    </citation>
    <scope>NUCLEOTIDE SEQUENCE</scope>
    <source>
        <strain evidence="1">86</strain>
    </source>
</reference>
<organism evidence="1">
    <name type="scientific">uncultured Pleomorphomonas sp</name>
    <dbReference type="NCBI Taxonomy" id="442121"/>
    <lineage>
        <taxon>Bacteria</taxon>
        <taxon>Pseudomonadati</taxon>
        <taxon>Pseudomonadota</taxon>
        <taxon>Alphaproteobacteria</taxon>
        <taxon>Hyphomicrobiales</taxon>
        <taxon>Pleomorphomonadaceae</taxon>
        <taxon>Pleomorphomonas</taxon>
        <taxon>environmental samples</taxon>
    </lineage>
</organism>
<sequence>MRNVYPAETCKPFNLSIRRAFGSASGPAGGARVAWNRTRRSHSEIDIAALFCGLLFRYSE</sequence>
<protein>
    <submittedName>
        <fullName evidence="1">Uncharacterized protein</fullName>
    </submittedName>
</protein>
<dbReference type="AlphaFoldDB" id="A0A212LE68"/>
<dbReference type="EMBL" id="FMJD01000007">
    <property type="protein sequence ID" value="SCM75874.1"/>
    <property type="molecule type" value="Genomic_DNA"/>
</dbReference>